<dbReference type="GO" id="GO:0033063">
    <property type="term" value="C:Rad51B-Rad51C-Rad51D-XRCC2 complex"/>
    <property type="evidence" value="ECO:0007669"/>
    <property type="project" value="TreeGrafter"/>
</dbReference>
<dbReference type="STRING" id="174720.A0A0N5BIX0"/>
<protein>
    <submittedName>
        <fullName evidence="5">RECA_2 domain-containing protein</fullName>
    </submittedName>
</protein>
<dbReference type="WBParaSite" id="SPAL_0000590000.1">
    <property type="protein sequence ID" value="SPAL_0000590000.1"/>
    <property type="gene ID" value="SPAL_0000590000"/>
</dbReference>
<keyword evidence="2" id="KW-0539">Nucleus</keyword>
<name>A0A0N5BIX0_STREA</name>
<dbReference type="Gene3D" id="3.40.50.300">
    <property type="entry name" value="P-loop containing nucleotide triphosphate hydrolases"/>
    <property type="match status" value="1"/>
</dbReference>
<dbReference type="PANTHER" id="PTHR46457:SF1">
    <property type="entry name" value="DNA REPAIR PROTEIN RAD51 HOMOLOG 4"/>
    <property type="match status" value="1"/>
</dbReference>
<dbReference type="GO" id="GO:0005657">
    <property type="term" value="C:replication fork"/>
    <property type="evidence" value="ECO:0007669"/>
    <property type="project" value="TreeGrafter"/>
</dbReference>
<dbReference type="PROSITE" id="PS50162">
    <property type="entry name" value="RECA_2"/>
    <property type="match status" value="1"/>
</dbReference>
<evidence type="ECO:0000313" key="5">
    <source>
        <dbReference type="WBParaSite" id="SPAL_0000590000.1"/>
    </source>
</evidence>
<dbReference type="GO" id="GO:0042148">
    <property type="term" value="P:DNA strand invasion"/>
    <property type="evidence" value="ECO:0007669"/>
    <property type="project" value="TreeGrafter"/>
</dbReference>
<dbReference type="InterPro" id="IPR027417">
    <property type="entry name" value="P-loop_NTPase"/>
</dbReference>
<dbReference type="InterPro" id="IPR020588">
    <property type="entry name" value="RecA_ATP-bd"/>
</dbReference>
<dbReference type="Pfam" id="PF08423">
    <property type="entry name" value="Rad51"/>
    <property type="match status" value="1"/>
</dbReference>
<dbReference type="PANTHER" id="PTHR46457">
    <property type="entry name" value="DNA REPAIR PROTEIN RAD51 HOMOLOG 4"/>
    <property type="match status" value="1"/>
</dbReference>
<dbReference type="GO" id="GO:0005815">
    <property type="term" value="C:microtubule organizing center"/>
    <property type="evidence" value="ECO:0007669"/>
    <property type="project" value="TreeGrafter"/>
</dbReference>
<dbReference type="GO" id="GO:0007131">
    <property type="term" value="P:reciprocal meiotic recombination"/>
    <property type="evidence" value="ECO:0007669"/>
    <property type="project" value="TreeGrafter"/>
</dbReference>
<organism evidence="4 5">
    <name type="scientific">Strongyloides papillosus</name>
    <name type="common">Intestinal threadworm</name>
    <dbReference type="NCBI Taxonomy" id="174720"/>
    <lineage>
        <taxon>Eukaryota</taxon>
        <taxon>Metazoa</taxon>
        <taxon>Ecdysozoa</taxon>
        <taxon>Nematoda</taxon>
        <taxon>Chromadorea</taxon>
        <taxon>Rhabditida</taxon>
        <taxon>Tylenchina</taxon>
        <taxon>Panagrolaimomorpha</taxon>
        <taxon>Strongyloidoidea</taxon>
        <taxon>Strongyloididae</taxon>
        <taxon>Strongyloides</taxon>
    </lineage>
</organism>
<evidence type="ECO:0000256" key="2">
    <source>
        <dbReference type="ARBA" id="ARBA00023242"/>
    </source>
</evidence>
<dbReference type="InterPro" id="IPR013632">
    <property type="entry name" value="Rad51_C"/>
</dbReference>
<dbReference type="InterPro" id="IPR051988">
    <property type="entry name" value="HRR_RAD51_Paralog"/>
</dbReference>
<reference evidence="5" key="1">
    <citation type="submission" date="2017-02" db="UniProtKB">
        <authorList>
            <consortium name="WormBaseParasite"/>
        </authorList>
    </citation>
    <scope>IDENTIFICATION</scope>
</reference>
<evidence type="ECO:0000256" key="1">
    <source>
        <dbReference type="ARBA" id="ARBA00004123"/>
    </source>
</evidence>
<dbReference type="GO" id="GO:0005524">
    <property type="term" value="F:ATP binding"/>
    <property type="evidence" value="ECO:0007669"/>
    <property type="project" value="InterPro"/>
</dbReference>
<accession>A0A0N5BIX0</accession>
<dbReference type="Proteomes" id="UP000046392">
    <property type="component" value="Unplaced"/>
</dbReference>
<dbReference type="GO" id="GO:0140664">
    <property type="term" value="F:ATP-dependent DNA damage sensor activity"/>
    <property type="evidence" value="ECO:0007669"/>
    <property type="project" value="InterPro"/>
</dbReference>
<keyword evidence="4" id="KW-1185">Reference proteome</keyword>
<dbReference type="SUPFAM" id="SSF52540">
    <property type="entry name" value="P-loop containing nucleoside triphosphate hydrolases"/>
    <property type="match status" value="1"/>
</dbReference>
<evidence type="ECO:0000259" key="3">
    <source>
        <dbReference type="PROSITE" id="PS50162"/>
    </source>
</evidence>
<comment type="subcellular location">
    <subcellularLocation>
        <location evidence="1">Nucleus</location>
    </subcellularLocation>
</comment>
<dbReference type="AlphaFoldDB" id="A0A0N5BIX0"/>
<dbReference type="GO" id="GO:0000723">
    <property type="term" value="P:telomere maintenance"/>
    <property type="evidence" value="ECO:0007669"/>
    <property type="project" value="TreeGrafter"/>
</dbReference>
<feature type="domain" description="RecA family profile 1" evidence="3">
    <location>
        <begin position="15"/>
        <end position="183"/>
    </location>
</feature>
<evidence type="ECO:0000313" key="4">
    <source>
        <dbReference type="Proteomes" id="UP000046392"/>
    </source>
</evidence>
<sequence>MSESLLDALRRLGSKQHTHSFGLPEFDQLFDNGIVCGEISELASEDGCYVTDFCIQLIAHFLQDQTKSKDKLLYIDSRNTFKIDRLMELIDDNGCAKNLDNIDRVKVKQIHTIEELYNTLHNLPDLLKHDRVSLLIINSICGCILSQELIFAADYSSSVETILHKLQKLARQEKLAILTVNGIVKPDSYHELIPLLGYKWLKQIPRRVSLHRDNYVSNMVKKNIYYAKKYELGKLIRPEDLVRYRRTEKGIEIYKL</sequence>
<dbReference type="GO" id="GO:0000400">
    <property type="term" value="F:four-way junction DNA binding"/>
    <property type="evidence" value="ECO:0007669"/>
    <property type="project" value="TreeGrafter"/>
</dbReference>
<dbReference type="GO" id="GO:0000724">
    <property type="term" value="P:double-strand break repair via homologous recombination"/>
    <property type="evidence" value="ECO:0007669"/>
    <property type="project" value="TreeGrafter"/>
</dbReference>
<dbReference type="GO" id="GO:0003697">
    <property type="term" value="F:single-stranded DNA binding"/>
    <property type="evidence" value="ECO:0007669"/>
    <property type="project" value="TreeGrafter"/>
</dbReference>
<proteinExistence type="predicted"/>